<dbReference type="KEGG" id="hch:HCH_00637"/>
<dbReference type="Proteomes" id="UP000000238">
    <property type="component" value="Chromosome"/>
</dbReference>
<evidence type="ECO:0000313" key="2">
    <source>
        <dbReference type="Proteomes" id="UP000000238"/>
    </source>
</evidence>
<accession>Q2SP86</accession>
<sequence>MPRVLVDGFGFQLPGQVEWPVLAQSRFNFDQFLSCLIFSHIYLVSMV</sequence>
<dbReference type="HOGENOM" id="CLU_3168724_0_0_6"/>
<name>Q2SP86_HAHCH</name>
<evidence type="ECO:0000313" key="1">
    <source>
        <dbReference type="EMBL" id="ABC27538.1"/>
    </source>
</evidence>
<keyword evidence="2" id="KW-1185">Reference proteome</keyword>
<dbReference type="AlphaFoldDB" id="Q2SP86"/>
<protein>
    <submittedName>
        <fullName evidence="1">Uncharacterized protein</fullName>
    </submittedName>
</protein>
<organism evidence="1 2">
    <name type="scientific">Hahella chejuensis (strain KCTC 2396)</name>
    <dbReference type="NCBI Taxonomy" id="349521"/>
    <lineage>
        <taxon>Bacteria</taxon>
        <taxon>Pseudomonadati</taxon>
        <taxon>Pseudomonadota</taxon>
        <taxon>Gammaproteobacteria</taxon>
        <taxon>Oceanospirillales</taxon>
        <taxon>Hahellaceae</taxon>
        <taxon>Hahella</taxon>
    </lineage>
</organism>
<gene>
    <name evidence="1" type="ordered locus">HCH_00637</name>
</gene>
<dbReference type="EMBL" id="CP000155">
    <property type="protein sequence ID" value="ABC27538.1"/>
    <property type="molecule type" value="Genomic_DNA"/>
</dbReference>
<proteinExistence type="predicted"/>
<reference evidence="1 2" key="1">
    <citation type="journal article" date="2005" name="Nucleic Acids Res.">
        <title>Genomic blueprint of Hahella chejuensis, a marine microbe producing an algicidal agent.</title>
        <authorList>
            <person name="Jeong H."/>
            <person name="Yim J.H."/>
            <person name="Lee C."/>
            <person name="Choi S.-H."/>
            <person name="Park Y.K."/>
            <person name="Yoon S.H."/>
            <person name="Hur C.-G."/>
            <person name="Kang H.-Y."/>
            <person name="Kim D."/>
            <person name="Lee H.H."/>
            <person name="Park K.H."/>
            <person name="Park S.-H."/>
            <person name="Park H.-S."/>
            <person name="Lee H.K."/>
            <person name="Oh T.K."/>
            <person name="Kim J.F."/>
        </authorList>
    </citation>
    <scope>NUCLEOTIDE SEQUENCE [LARGE SCALE GENOMIC DNA]</scope>
    <source>
        <strain evidence="1 2">KCTC 2396</strain>
    </source>
</reference>